<evidence type="ECO:0000256" key="5">
    <source>
        <dbReference type="ARBA" id="ARBA00023136"/>
    </source>
</evidence>
<keyword evidence="6" id="KW-0378">Hydrolase</keyword>
<dbReference type="PANTHER" id="PTHR22936">
    <property type="entry name" value="RHOMBOID-RELATED"/>
    <property type="match status" value="1"/>
</dbReference>
<keyword evidence="9" id="KW-1185">Reference proteome</keyword>
<dbReference type="Gene3D" id="1.20.1540.10">
    <property type="entry name" value="Rhomboid-like"/>
    <property type="match status" value="1"/>
</dbReference>
<evidence type="ECO:0000256" key="4">
    <source>
        <dbReference type="ARBA" id="ARBA00022989"/>
    </source>
</evidence>
<evidence type="ECO:0000313" key="8">
    <source>
        <dbReference type="EMBL" id="KAK9111665.1"/>
    </source>
</evidence>
<gene>
    <name evidence="8" type="ORF">Scep_019184</name>
</gene>
<feature type="domain" description="Peptidase S54 rhomboid" evidence="7">
    <location>
        <begin position="129"/>
        <end position="226"/>
    </location>
</feature>
<protein>
    <recommendedName>
        <fullName evidence="6">RHOMBOID-like protein</fullName>
        <ecNumber evidence="6">3.4.21.105</ecNumber>
    </recommendedName>
</protein>
<dbReference type="EMBL" id="JBBNAG010000008">
    <property type="protein sequence ID" value="KAK9111665.1"/>
    <property type="molecule type" value="Genomic_DNA"/>
</dbReference>
<comment type="caution">
    <text evidence="8">The sequence shown here is derived from an EMBL/GenBank/DDBJ whole genome shotgun (WGS) entry which is preliminary data.</text>
</comment>
<dbReference type="GO" id="GO:0016020">
    <property type="term" value="C:membrane"/>
    <property type="evidence" value="ECO:0007669"/>
    <property type="project" value="UniProtKB-SubCell"/>
</dbReference>
<keyword evidence="5 6" id="KW-0472">Membrane</keyword>
<name>A0AAP0IAG3_9MAGN</name>
<keyword evidence="4 6" id="KW-1133">Transmembrane helix</keyword>
<dbReference type="SUPFAM" id="SSF144091">
    <property type="entry name" value="Rhomboid-like"/>
    <property type="match status" value="1"/>
</dbReference>
<feature type="transmembrane region" description="Helical" evidence="6">
    <location>
        <begin position="209"/>
        <end position="228"/>
    </location>
</feature>
<dbReference type="GO" id="GO:0004252">
    <property type="term" value="F:serine-type endopeptidase activity"/>
    <property type="evidence" value="ECO:0007669"/>
    <property type="project" value="InterPro"/>
</dbReference>
<comment type="subcellular location">
    <subcellularLocation>
        <location evidence="1 6">Membrane</location>
        <topology evidence="1 6">Multi-pass membrane protein</topology>
    </subcellularLocation>
</comment>
<keyword evidence="6" id="KW-0645">Protease</keyword>
<dbReference type="GO" id="GO:0006508">
    <property type="term" value="P:proteolysis"/>
    <property type="evidence" value="ECO:0007669"/>
    <property type="project" value="UniProtKB-KW"/>
</dbReference>
<dbReference type="EC" id="3.4.21.105" evidence="6"/>
<comment type="similarity">
    <text evidence="2 6">Belongs to the peptidase S54 family.</text>
</comment>
<feature type="transmembrane region" description="Helical" evidence="6">
    <location>
        <begin position="55"/>
        <end position="74"/>
    </location>
</feature>
<evidence type="ECO:0000256" key="3">
    <source>
        <dbReference type="ARBA" id="ARBA00022692"/>
    </source>
</evidence>
<dbReference type="Proteomes" id="UP001419268">
    <property type="component" value="Unassembled WGS sequence"/>
</dbReference>
<dbReference type="AlphaFoldDB" id="A0AAP0IAG3"/>
<feature type="transmembrane region" description="Helical" evidence="6">
    <location>
        <begin position="131"/>
        <end position="150"/>
    </location>
</feature>
<comment type="function">
    <text evidence="6">Serine protease involved in intramembrane proteolysis.</text>
</comment>
<dbReference type="Pfam" id="PF01694">
    <property type="entry name" value="Rhomboid"/>
    <property type="match status" value="1"/>
</dbReference>
<organism evidence="8 9">
    <name type="scientific">Stephania cephalantha</name>
    <dbReference type="NCBI Taxonomy" id="152367"/>
    <lineage>
        <taxon>Eukaryota</taxon>
        <taxon>Viridiplantae</taxon>
        <taxon>Streptophyta</taxon>
        <taxon>Embryophyta</taxon>
        <taxon>Tracheophyta</taxon>
        <taxon>Spermatophyta</taxon>
        <taxon>Magnoliopsida</taxon>
        <taxon>Ranunculales</taxon>
        <taxon>Menispermaceae</taxon>
        <taxon>Menispermoideae</taxon>
        <taxon>Cissampelideae</taxon>
        <taxon>Stephania</taxon>
    </lineage>
</organism>
<evidence type="ECO:0000256" key="6">
    <source>
        <dbReference type="RuleBase" id="RU362115"/>
    </source>
</evidence>
<evidence type="ECO:0000256" key="1">
    <source>
        <dbReference type="ARBA" id="ARBA00004141"/>
    </source>
</evidence>
<reference evidence="8 9" key="1">
    <citation type="submission" date="2024-01" db="EMBL/GenBank/DDBJ databases">
        <title>Genome assemblies of Stephania.</title>
        <authorList>
            <person name="Yang L."/>
        </authorList>
    </citation>
    <scope>NUCLEOTIDE SEQUENCE [LARGE SCALE GENOMIC DNA]</scope>
    <source>
        <strain evidence="8">JXDWG</strain>
        <tissue evidence="8">Leaf</tissue>
    </source>
</reference>
<accession>A0AAP0IAG3</accession>
<evidence type="ECO:0000259" key="7">
    <source>
        <dbReference type="Pfam" id="PF01694"/>
    </source>
</evidence>
<proteinExistence type="inferred from homology"/>
<sequence>MKKATLRDELQVDISPSCCKEVVNGASSSSLAQQELKASFLGFNAEKKGRKESTWVISFLVVVHLLVFAATMLLNDCPGKSSNGNCVFRGVGRLSFQPFQENPLLGPSSSTANGGNRTDLFERFLRELGRIGTIYVLSALTGSLMAAIFVLKSPEVGSSGALFGLVGAMLSGIIQNWKVYSDKSVALLALFLVTLINFALGLLPHVDNFSSIGGFISGFLLGWVLLFNPHVEEVPRNKRGLFEYNEKASLKSMRKFDKPVRRIICLVFFILVAKDLTIEVSLCSLAGSVAVVFRGIDANKYCNWCHDINCVPSNFWSCSEKVLPCEMRGSVTCAVKFALSLKSLGFQRASCTLSKGKLQSNSTATIRRFATLCQCV</sequence>
<keyword evidence="3 6" id="KW-0812">Transmembrane</keyword>
<dbReference type="InterPro" id="IPR002610">
    <property type="entry name" value="Peptidase_S54_rhomboid-like"/>
</dbReference>
<feature type="transmembrane region" description="Helical" evidence="6">
    <location>
        <begin position="156"/>
        <end position="173"/>
    </location>
</feature>
<comment type="caution">
    <text evidence="6">Lacks conserved residue(s) required for the propagation of feature annotation.</text>
</comment>
<feature type="transmembrane region" description="Helical" evidence="6">
    <location>
        <begin position="185"/>
        <end position="203"/>
    </location>
</feature>
<dbReference type="PANTHER" id="PTHR22936:SF75">
    <property type="entry name" value="RHOMBOID-LIKE PROTEIN 8"/>
    <property type="match status" value="1"/>
</dbReference>
<dbReference type="InterPro" id="IPR035952">
    <property type="entry name" value="Rhomboid-like_sf"/>
</dbReference>
<evidence type="ECO:0000313" key="9">
    <source>
        <dbReference type="Proteomes" id="UP001419268"/>
    </source>
</evidence>
<dbReference type="InterPro" id="IPR022764">
    <property type="entry name" value="Peptidase_S54_rhomboid_dom"/>
</dbReference>
<keyword evidence="6" id="KW-0720">Serine protease</keyword>
<evidence type="ECO:0000256" key="2">
    <source>
        <dbReference type="ARBA" id="ARBA00009045"/>
    </source>
</evidence>
<comment type="catalytic activity">
    <reaction evidence="6">
        <text>Cleaves type-1 transmembrane domains using a catalytic dyad composed of serine and histidine that are contributed by different transmembrane domains.</text>
        <dbReference type="EC" id="3.4.21.105"/>
    </reaction>
</comment>